<protein>
    <recommendedName>
        <fullName evidence="1">Piwi domain-containing protein</fullName>
    </recommendedName>
</protein>
<dbReference type="EMBL" id="HACG01021241">
    <property type="protein sequence ID" value="CEK68106.1"/>
    <property type="molecule type" value="Transcribed_RNA"/>
</dbReference>
<dbReference type="Pfam" id="PF02171">
    <property type="entry name" value="Piwi"/>
    <property type="match status" value="1"/>
</dbReference>
<dbReference type="InterPro" id="IPR012337">
    <property type="entry name" value="RNaseH-like_sf"/>
</dbReference>
<proteinExistence type="predicted"/>
<sequence>ETTKERVNPHTALKLLEQSDDIITQHVTEKIAIKAGDRGGSETLANIVRKTNCKLGGLNTKASFSEANFEKNFGLSSNTTLYIGLFCTNVIQDIGSMDSSLKVAAWSANVGRVDGQFVSDYWYQRRVEGDSNAILNHSHSEEVIKHILKEWSEKRSQKAPSKIIVFRNGLTQAELEYSQDQEVPHFVEHLKKS</sequence>
<feature type="non-terminal residue" evidence="2">
    <location>
        <position position="193"/>
    </location>
</feature>
<dbReference type="Gene3D" id="3.40.50.2300">
    <property type="match status" value="1"/>
</dbReference>
<dbReference type="InterPro" id="IPR036397">
    <property type="entry name" value="RNaseH_sf"/>
</dbReference>
<feature type="non-terminal residue" evidence="2">
    <location>
        <position position="1"/>
    </location>
</feature>
<name>A0A0B6ZJR3_9EUPU</name>
<evidence type="ECO:0000313" key="2">
    <source>
        <dbReference type="EMBL" id="CEK68106.1"/>
    </source>
</evidence>
<dbReference type="GO" id="GO:0003676">
    <property type="term" value="F:nucleic acid binding"/>
    <property type="evidence" value="ECO:0007669"/>
    <property type="project" value="InterPro"/>
</dbReference>
<reference evidence="2" key="1">
    <citation type="submission" date="2014-12" db="EMBL/GenBank/DDBJ databases">
        <title>Insight into the proteome of Arion vulgaris.</title>
        <authorList>
            <person name="Aradska J."/>
            <person name="Bulat T."/>
            <person name="Smidak R."/>
            <person name="Sarate P."/>
            <person name="Gangsoo J."/>
            <person name="Sialana F."/>
            <person name="Bilban M."/>
            <person name="Lubec G."/>
        </authorList>
    </citation>
    <scope>NUCLEOTIDE SEQUENCE</scope>
    <source>
        <tissue evidence="2">Skin</tissue>
    </source>
</reference>
<gene>
    <name evidence="2" type="primary">ORF65078</name>
</gene>
<dbReference type="PANTHER" id="PTHR22891">
    <property type="entry name" value="EUKARYOTIC TRANSLATION INITIATION FACTOR 2C"/>
    <property type="match status" value="1"/>
</dbReference>
<evidence type="ECO:0000259" key="1">
    <source>
        <dbReference type="Pfam" id="PF02171"/>
    </source>
</evidence>
<dbReference type="SUPFAM" id="SSF53098">
    <property type="entry name" value="Ribonuclease H-like"/>
    <property type="match status" value="1"/>
</dbReference>
<dbReference type="InterPro" id="IPR003165">
    <property type="entry name" value="Piwi"/>
</dbReference>
<dbReference type="Gene3D" id="3.30.420.10">
    <property type="entry name" value="Ribonuclease H-like superfamily/Ribonuclease H"/>
    <property type="match status" value="1"/>
</dbReference>
<dbReference type="AlphaFoldDB" id="A0A0B6ZJR3"/>
<feature type="domain" description="Piwi" evidence="1">
    <location>
        <begin position="10"/>
        <end position="192"/>
    </location>
</feature>
<organism evidence="2">
    <name type="scientific">Arion vulgaris</name>
    <dbReference type="NCBI Taxonomy" id="1028688"/>
    <lineage>
        <taxon>Eukaryota</taxon>
        <taxon>Metazoa</taxon>
        <taxon>Spiralia</taxon>
        <taxon>Lophotrochozoa</taxon>
        <taxon>Mollusca</taxon>
        <taxon>Gastropoda</taxon>
        <taxon>Heterobranchia</taxon>
        <taxon>Euthyneura</taxon>
        <taxon>Panpulmonata</taxon>
        <taxon>Eupulmonata</taxon>
        <taxon>Stylommatophora</taxon>
        <taxon>Helicina</taxon>
        <taxon>Arionoidea</taxon>
        <taxon>Arionidae</taxon>
        <taxon>Arion</taxon>
    </lineage>
</organism>
<accession>A0A0B6ZJR3</accession>